<sequence>MEEILELGTIRPRNQTAGTRSRAAGGRAWRVVSASGPGDAAVLSDLRERPDRGGGTEMLPLRV</sequence>
<organism evidence="1 2">
    <name type="scientific">Chiloscyllium punctatum</name>
    <name type="common">Brownbanded bambooshark</name>
    <name type="synonym">Hemiscyllium punctatum</name>
    <dbReference type="NCBI Taxonomy" id="137246"/>
    <lineage>
        <taxon>Eukaryota</taxon>
        <taxon>Metazoa</taxon>
        <taxon>Chordata</taxon>
        <taxon>Craniata</taxon>
        <taxon>Vertebrata</taxon>
        <taxon>Chondrichthyes</taxon>
        <taxon>Elasmobranchii</taxon>
        <taxon>Galeomorphii</taxon>
        <taxon>Galeoidea</taxon>
        <taxon>Orectolobiformes</taxon>
        <taxon>Hemiscylliidae</taxon>
        <taxon>Chiloscyllium</taxon>
    </lineage>
</organism>
<protein>
    <submittedName>
        <fullName evidence="1">Uncharacterized protein</fullName>
    </submittedName>
</protein>
<name>A0A401TJL8_CHIPU</name>
<proteinExistence type="predicted"/>
<reference evidence="1 2" key="1">
    <citation type="journal article" date="2018" name="Nat. Ecol. Evol.">
        <title>Shark genomes provide insights into elasmobranch evolution and the origin of vertebrates.</title>
        <authorList>
            <person name="Hara Y"/>
            <person name="Yamaguchi K"/>
            <person name="Onimaru K"/>
            <person name="Kadota M"/>
            <person name="Koyanagi M"/>
            <person name="Keeley SD"/>
            <person name="Tatsumi K"/>
            <person name="Tanaka K"/>
            <person name="Motone F"/>
            <person name="Kageyama Y"/>
            <person name="Nozu R"/>
            <person name="Adachi N"/>
            <person name="Nishimura O"/>
            <person name="Nakagawa R"/>
            <person name="Tanegashima C"/>
            <person name="Kiyatake I"/>
            <person name="Matsumoto R"/>
            <person name="Murakumo K"/>
            <person name="Nishida K"/>
            <person name="Terakita A"/>
            <person name="Kuratani S"/>
            <person name="Sato K"/>
            <person name="Hyodo S Kuraku.S."/>
        </authorList>
    </citation>
    <scope>NUCLEOTIDE SEQUENCE [LARGE SCALE GENOMIC DNA]</scope>
</reference>
<keyword evidence="2" id="KW-1185">Reference proteome</keyword>
<dbReference type="AlphaFoldDB" id="A0A401TJL8"/>
<comment type="caution">
    <text evidence="1">The sequence shown here is derived from an EMBL/GenBank/DDBJ whole genome shotgun (WGS) entry which is preliminary data.</text>
</comment>
<evidence type="ECO:0000313" key="2">
    <source>
        <dbReference type="Proteomes" id="UP000287033"/>
    </source>
</evidence>
<feature type="non-terminal residue" evidence="1">
    <location>
        <position position="1"/>
    </location>
</feature>
<gene>
    <name evidence="1" type="ORF">chiPu_0026727</name>
</gene>
<accession>A0A401TJL8</accession>
<dbReference type="Proteomes" id="UP000287033">
    <property type="component" value="Unassembled WGS sequence"/>
</dbReference>
<dbReference type="EMBL" id="BEZZ01086166">
    <property type="protein sequence ID" value="GCC42816.1"/>
    <property type="molecule type" value="Genomic_DNA"/>
</dbReference>
<evidence type="ECO:0000313" key="1">
    <source>
        <dbReference type="EMBL" id="GCC42816.1"/>
    </source>
</evidence>